<dbReference type="EMBL" id="JADGJW010000007">
    <property type="protein sequence ID" value="KAJ3228026.1"/>
    <property type="molecule type" value="Genomic_DNA"/>
</dbReference>
<accession>A0AAD5UBS2</accession>
<dbReference type="AlphaFoldDB" id="A0AAD5UBS2"/>
<evidence type="ECO:0000313" key="2">
    <source>
        <dbReference type="Proteomes" id="UP001211065"/>
    </source>
</evidence>
<dbReference type="Proteomes" id="UP001211065">
    <property type="component" value="Unassembled WGS sequence"/>
</dbReference>
<proteinExistence type="predicted"/>
<protein>
    <submittedName>
        <fullName evidence="1">Uncharacterized protein</fullName>
    </submittedName>
</protein>
<comment type="caution">
    <text evidence="1">The sequence shown here is derived from an EMBL/GenBank/DDBJ whole genome shotgun (WGS) entry which is preliminary data.</text>
</comment>
<sequence length="212" mass="23982">MGRTNPVSNRLKNLINWPGDVRHPFISKYIKHIFQHYIVGEPGIRSSTTGIWVNVTVLQLEGMNASNHPKVKKPVLDFSRHRFEESIFGRNELRTKNLLHGVPKVTASGRTMYKTDDKGNPTKEVDRRMHHYYGRLTELKTPPANLLEALGGKEKLVEALGIYRDKPINLKVNVISNPILNANILAKYVASEMGKGISLSRVHKNILMKVGK</sequence>
<name>A0AAD5UBS2_9FUNG</name>
<organism evidence="1 2">
    <name type="scientific">Clydaea vesicula</name>
    <dbReference type="NCBI Taxonomy" id="447962"/>
    <lineage>
        <taxon>Eukaryota</taxon>
        <taxon>Fungi</taxon>
        <taxon>Fungi incertae sedis</taxon>
        <taxon>Chytridiomycota</taxon>
        <taxon>Chytridiomycota incertae sedis</taxon>
        <taxon>Chytridiomycetes</taxon>
        <taxon>Lobulomycetales</taxon>
        <taxon>Lobulomycetaceae</taxon>
        <taxon>Clydaea</taxon>
    </lineage>
</organism>
<keyword evidence="2" id="KW-1185">Reference proteome</keyword>
<evidence type="ECO:0000313" key="1">
    <source>
        <dbReference type="EMBL" id="KAJ3228026.1"/>
    </source>
</evidence>
<reference evidence="1" key="1">
    <citation type="submission" date="2020-05" db="EMBL/GenBank/DDBJ databases">
        <title>Phylogenomic resolution of chytrid fungi.</title>
        <authorList>
            <person name="Stajich J.E."/>
            <person name="Amses K."/>
            <person name="Simmons R."/>
            <person name="Seto K."/>
            <person name="Myers J."/>
            <person name="Bonds A."/>
            <person name="Quandt C.A."/>
            <person name="Barry K."/>
            <person name="Liu P."/>
            <person name="Grigoriev I."/>
            <person name="Longcore J.E."/>
            <person name="James T.Y."/>
        </authorList>
    </citation>
    <scope>NUCLEOTIDE SEQUENCE</scope>
    <source>
        <strain evidence="1">JEL0476</strain>
    </source>
</reference>
<gene>
    <name evidence="1" type="ORF">HK099_007307</name>
</gene>